<dbReference type="CDD" id="cd03024">
    <property type="entry name" value="DsbA_FrnE"/>
    <property type="match status" value="1"/>
</dbReference>
<gene>
    <name evidence="2" type="ORF">EEL30_04360</name>
</gene>
<dbReference type="AlphaFoldDB" id="A0A518V3V9"/>
<organism evidence="2 3">
    <name type="scientific">Brevibacillus laterosporus</name>
    <name type="common">Bacillus laterosporus</name>
    <dbReference type="NCBI Taxonomy" id="1465"/>
    <lineage>
        <taxon>Bacteria</taxon>
        <taxon>Bacillati</taxon>
        <taxon>Bacillota</taxon>
        <taxon>Bacilli</taxon>
        <taxon>Bacillales</taxon>
        <taxon>Paenibacillaceae</taxon>
        <taxon>Brevibacillus</taxon>
    </lineage>
</organism>
<dbReference type="Pfam" id="PF01323">
    <property type="entry name" value="DSBA"/>
    <property type="match status" value="1"/>
</dbReference>
<protein>
    <submittedName>
        <fullName evidence="2">DsbA family oxidoreductase</fullName>
    </submittedName>
</protein>
<dbReference type="InterPro" id="IPR001853">
    <property type="entry name" value="DSBA-like_thioredoxin_dom"/>
</dbReference>
<evidence type="ECO:0000313" key="2">
    <source>
        <dbReference type="EMBL" id="QDX91670.1"/>
    </source>
</evidence>
<sequence length="217" mass="24527">MVEKGEDFLVHIHIFQDIVCPWCRIGIASLQATLLEWQGEEINLHYHAYNLDPYLPIEGVSFQAYMGSLLGSKEQLSKTLEHVTTTGKEIGLRFCFDQIKIRSHPDLAQCLLKLTPLAQQTTMLETLHRAYFEQGLDIGNMEVLLQIANTFGLDTIEIEERLLSGELAVNLKSDYEIADHYEVKVVPFFVINQSLVVTGAQTSLTFLQALEKVASEE</sequence>
<name>A0A518V3V9_BRELA</name>
<dbReference type="GO" id="GO:0016491">
    <property type="term" value="F:oxidoreductase activity"/>
    <property type="evidence" value="ECO:0007669"/>
    <property type="project" value="InterPro"/>
</dbReference>
<dbReference type="PANTHER" id="PTHR13887:SF41">
    <property type="entry name" value="THIOREDOXIN SUPERFAMILY PROTEIN"/>
    <property type="match status" value="1"/>
</dbReference>
<dbReference type="SUPFAM" id="SSF52833">
    <property type="entry name" value="Thioredoxin-like"/>
    <property type="match status" value="1"/>
</dbReference>
<dbReference type="Proteomes" id="UP000319432">
    <property type="component" value="Chromosome"/>
</dbReference>
<dbReference type="EMBL" id="CP033464">
    <property type="protein sequence ID" value="QDX91670.1"/>
    <property type="molecule type" value="Genomic_DNA"/>
</dbReference>
<reference evidence="2 3" key="1">
    <citation type="submission" date="2018-11" db="EMBL/GenBank/DDBJ databases">
        <title>Phylogenetic determinants of toxin gene distribution in genomes of Brevibacillus laterosporus.</title>
        <authorList>
            <person name="Glare T.R."/>
            <person name="Durrant A."/>
            <person name="Berry C."/>
            <person name="Palma L."/>
            <person name="Ormskirk M."/>
            <person name="Cox M.O."/>
        </authorList>
    </citation>
    <scope>NUCLEOTIDE SEQUENCE [LARGE SCALE GENOMIC DNA]</scope>
    <source>
        <strain evidence="2 3">1821L</strain>
    </source>
</reference>
<dbReference type="InterPro" id="IPR036249">
    <property type="entry name" value="Thioredoxin-like_sf"/>
</dbReference>
<dbReference type="Gene3D" id="3.40.30.10">
    <property type="entry name" value="Glutaredoxin"/>
    <property type="match status" value="1"/>
</dbReference>
<dbReference type="OrthoDB" id="9799122at2"/>
<accession>A0A518V3V9</accession>
<evidence type="ECO:0000313" key="3">
    <source>
        <dbReference type="Proteomes" id="UP000319432"/>
    </source>
</evidence>
<evidence type="ECO:0000259" key="1">
    <source>
        <dbReference type="Pfam" id="PF01323"/>
    </source>
</evidence>
<feature type="domain" description="DSBA-like thioredoxin" evidence="1">
    <location>
        <begin position="12"/>
        <end position="210"/>
    </location>
</feature>
<keyword evidence="3" id="KW-1185">Reference proteome</keyword>
<proteinExistence type="predicted"/>
<dbReference type="PANTHER" id="PTHR13887">
    <property type="entry name" value="GLUTATHIONE S-TRANSFERASE KAPPA"/>
    <property type="match status" value="1"/>
</dbReference>